<dbReference type="Proteomes" id="UP001169066">
    <property type="component" value="Unassembled WGS sequence"/>
</dbReference>
<reference evidence="1" key="1">
    <citation type="submission" date="2023-01" db="EMBL/GenBank/DDBJ databases">
        <title>Sulfurovum sp. XTW-4 genome assembly.</title>
        <authorList>
            <person name="Wang J."/>
        </authorList>
    </citation>
    <scope>NUCLEOTIDE SEQUENCE</scope>
    <source>
        <strain evidence="1">XTW-4</strain>
    </source>
</reference>
<sequence>MSIEKIQKTLSEASCDIMRGKVGGLAIVWVDHNGDTKSAYGINDNISSFELLGAVEMLKTRVLHGTIEFSELSEDDDDE</sequence>
<organism evidence="1 2">
    <name type="scientific">Sulfurovum xiamenensis</name>
    <dbReference type="NCBI Taxonomy" id="3019066"/>
    <lineage>
        <taxon>Bacteria</taxon>
        <taxon>Pseudomonadati</taxon>
        <taxon>Campylobacterota</taxon>
        <taxon>Epsilonproteobacteria</taxon>
        <taxon>Campylobacterales</taxon>
        <taxon>Sulfurovaceae</taxon>
        <taxon>Sulfurovum</taxon>
    </lineage>
</organism>
<evidence type="ECO:0000313" key="2">
    <source>
        <dbReference type="Proteomes" id="UP001169066"/>
    </source>
</evidence>
<evidence type="ECO:0008006" key="3">
    <source>
        <dbReference type="Google" id="ProtNLM"/>
    </source>
</evidence>
<comment type="caution">
    <text evidence="1">The sequence shown here is derived from an EMBL/GenBank/DDBJ whole genome shotgun (WGS) entry which is preliminary data.</text>
</comment>
<keyword evidence="2" id="KW-1185">Reference proteome</keyword>
<gene>
    <name evidence="1" type="ORF">PF327_10845</name>
</gene>
<proteinExistence type="predicted"/>
<dbReference type="RefSeq" id="WP_289402592.1">
    <property type="nucleotide sequence ID" value="NZ_JAQIBC010000012.1"/>
</dbReference>
<protein>
    <recommendedName>
        <fullName evidence="3">Beta-lactamase</fullName>
    </recommendedName>
</protein>
<evidence type="ECO:0000313" key="1">
    <source>
        <dbReference type="EMBL" id="MDM5264692.1"/>
    </source>
</evidence>
<dbReference type="EMBL" id="JAQIBC010000012">
    <property type="protein sequence ID" value="MDM5264692.1"/>
    <property type="molecule type" value="Genomic_DNA"/>
</dbReference>
<accession>A0ABT7QUC8</accession>
<name>A0ABT7QUC8_9BACT</name>